<reference evidence="3 4" key="1">
    <citation type="submission" date="2017-08" db="EMBL/GenBank/DDBJ databases">
        <title>Infants hospitalized years apart are colonized by the same room-sourced microbial strains.</title>
        <authorList>
            <person name="Brooks B."/>
            <person name="Olm M.R."/>
            <person name="Firek B.A."/>
            <person name="Baker R."/>
            <person name="Thomas B.C."/>
            <person name="Morowitz M.J."/>
            <person name="Banfield J.F."/>
        </authorList>
    </citation>
    <scope>NUCLEOTIDE SEQUENCE [LARGE SCALE GENOMIC DNA]</scope>
    <source>
        <strain evidence="3">S2_005_003_R2_43</strain>
    </source>
</reference>
<dbReference type="GO" id="GO:0003747">
    <property type="term" value="F:translation release factor activity"/>
    <property type="evidence" value="ECO:0007669"/>
    <property type="project" value="InterPro"/>
</dbReference>
<dbReference type="Gene3D" id="3.30.160.20">
    <property type="match status" value="1"/>
</dbReference>
<dbReference type="SUPFAM" id="SSF110916">
    <property type="entry name" value="Peptidyl-tRNA hydrolase domain-like"/>
    <property type="match status" value="1"/>
</dbReference>
<keyword evidence="3" id="KW-0378">Hydrolase</keyword>
<gene>
    <name evidence="3" type="ORF">DI565_07810</name>
</gene>
<evidence type="ECO:0000313" key="4">
    <source>
        <dbReference type="Proteomes" id="UP000249577"/>
    </source>
</evidence>
<evidence type="ECO:0000313" key="3">
    <source>
        <dbReference type="EMBL" id="PZQ15749.1"/>
    </source>
</evidence>
<dbReference type="AlphaFoldDB" id="A0A2W5KI98"/>
<protein>
    <submittedName>
        <fullName evidence="3">Aminoacyl-tRNA hydrolase</fullName>
    </submittedName>
</protein>
<evidence type="ECO:0000256" key="1">
    <source>
        <dbReference type="SAM" id="MobiDB-lite"/>
    </source>
</evidence>
<accession>A0A2W5KI98</accession>
<dbReference type="Pfam" id="PF00472">
    <property type="entry name" value="RF-1"/>
    <property type="match status" value="1"/>
</dbReference>
<dbReference type="PANTHER" id="PTHR47814:SF1">
    <property type="entry name" value="PEPTIDYL-TRNA HYDROLASE ARFB"/>
    <property type="match status" value="1"/>
</dbReference>
<feature type="domain" description="Prokaryotic-type class I peptide chain release factors" evidence="2">
    <location>
        <begin position="2"/>
        <end position="104"/>
    </location>
</feature>
<feature type="region of interest" description="Disordered" evidence="1">
    <location>
        <begin position="77"/>
        <end position="110"/>
    </location>
</feature>
<comment type="caution">
    <text evidence="3">The sequence shown here is derived from an EMBL/GenBank/DDBJ whole genome shotgun (WGS) entry which is preliminary data.</text>
</comment>
<dbReference type="PANTHER" id="PTHR47814">
    <property type="entry name" value="PEPTIDYL-TRNA HYDROLASE ARFB"/>
    <property type="match status" value="1"/>
</dbReference>
<dbReference type="GO" id="GO:0072344">
    <property type="term" value="P:rescue of stalled ribosome"/>
    <property type="evidence" value="ECO:0007669"/>
    <property type="project" value="TreeGrafter"/>
</dbReference>
<organism evidence="3 4">
    <name type="scientific">Ancylobacter novellus</name>
    <name type="common">Thiobacillus novellus</name>
    <dbReference type="NCBI Taxonomy" id="921"/>
    <lineage>
        <taxon>Bacteria</taxon>
        <taxon>Pseudomonadati</taxon>
        <taxon>Pseudomonadota</taxon>
        <taxon>Alphaproteobacteria</taxon>
        <taxon>Hyphomicrobiales</taxon>
        <taxon>Xanthobacteraceae</taxon>
        <taxon>Ancylobacter</taxon>
    </lineage>
</organism>
<dbReference type="GO" id="GO:0004045">
    <property type="term" value="F:peptidyl-tRNA hydrolase activity"/>
    <property type="evidence" value="ECO:0007669"/>
    <property type="project" value="TreeGrafter"/>
</dbReference>
<name>A0A2W5KI98_ANCNO</name>
<dbReference type="InterPro" id="IPR000352">
    <property type="entry name" value="Pep_chain_release_fac_I"/>
</dbReference>
<evidence type="ECO:0000259" key="2">
    <source>
        <dbReference type="Pfam" id="PF00472"/>
    </source>
</evidence>
<dbReference type="EMBL" id="QFPN01000004">
    <property type="protein sequence ID" value="PZQ15749.1"/>
    <property type="molecule type" value="Genomic_DNA"/>
</dbReference>
<dbReference type="GO" id="GO:0043022">
    <property type="term" value="F:ribosome binding"/>
    <property type="evidence" value="ECO:0007669"/>
    <property type="project" value="TreeGrafter"/>
</dbReference>
<dbReference type="NCBIfam" id="NF006718">
    <property type="entry name" value="PRK09256.1"/>
    <property type="match status" value="1"/>
</dbReference>
<proteinExistence type="predicted"/>
<dbReference type="Proteomes" id="UP000249577">
    <property type="component" value="Unassembled WGS sequence"/>
</dbReference>
<sequence length="110" mass="11970">MNKVSTAAQLRFDARRSPSLPNDVAIRLMRLAGSRLTKDGVIVITAQSRRTQADNRADAIERLVSMVAEAAEKPKRRVATRVSAGQKARRVDSKTRRGAVKALRGSVSGD</sequence>